<dbReference type="InterPro" id="IPR011611">
    <property type="entry name" value="PfkB_dom"/>
</dbReference>
<dbReference type="PIRSF" id="PIRSF000535">
    <property type="entry name" value="1PFK/6PFK/LacC"/>
    <property type="match status" value="1"/>
</dbReference>
<comment type="similarity">
    <text evidence="1 6">Belongs to the carbohydrate kinase PfkB family.</text>
</comment>
<dbReference type="InterPro" id="IPR017583">
    <property type="entry name" value="Tagatose/fructose_Pkinase"/>
</dbReference>
<dbReference type="EMBL" id="JBHRXJ010000002">
    <property type="protein sequence ID" value="MFC3527402.1"/>
    <property type="molecule type" value="Genomic_DNA"/>
</dbReference>
<dbReference type="Gene3D" id="3.40.1190.20">
    <property type="match status" value="1"/>
</dbReference>
<keyword evidence="4" id="KW-0418">Kinase</keyword>
<evidence type="ECO:0000256" key="6">
    <source>
        <dbReference type="PIRNR" id="PIRNR000535"/>
    </source>
</evidence>
<sequence length="325" mass="33319">MMAQQARILTITLNPALDLSTAAAHVVPDVKLRCAAPSHDPGGGGINVSRAIMAMGGESHALVALGGPTGQRMAQMLSQIGIRLISLPAPGETRQSLTVDDETTRQQYRFVMPGPEWCAQDVERALNAAAGTVEPDTLVVLSGSNPPGVPSGFAAMLAERLQGTGARLIVDTSGAALAAVAAANDLRVEILRMDDAEAEGLAGRPLPYRADTAAFAAGLVASGAARGVIVARGRDGNIIATDDGIWHAEAARVPVRSKVGAGDSFLAGFTLGHARGWPVADALGLAAAAASATVQTPATELCRGEDVEQLFAARVITRMQIDAAP</sequence>
<name>A0ABV7R2Q8_9RHOB</name>
<evidence type="ECO:0000256" key="2">
    <source>
        <dbReference type="ARBA" id="ARBA00022679"/>
    </source>
</evidence>
<evidence type="ECO:0000313" key="9">
    <source>
        <dbReference type="Proteomes" id="UP001595721"/>
    </source>
</evidence>
<feature type="domain" description="Carbohydrate kinase PfkB" evidence="7">
    <location>
        <begin position="28"/>
        <end position="301"/>
    </location>
</feature>
<gene>
    <name evidence="8" type="ORF">ACFOMH_04390</name>
</gene>
<evidence type="ECO:0000313" key="8">
    <source>
        <dbReference type="EMBL" id="MFC3527402.1"/>
    </source>
</evidence>
<comment type="caution">
    <text evidence="8">The sequence shown here is derived from an EMBL/GenBank/DDBJ whole genome shotgun (WGS) entry which is preliminary data.</text>
</comment>
<reference evidence="9" key="1">
    <citation type="journal article" date="2019" name="Int. J. Syst. Evol. Microbiol.">
        <title>The Global Catalogue of Microorganisms (GCM) 10K type strain sequencing project: providing services to taxonomists for standard genome sequencing and annotation.</title>
        <authorList>
            <consortium name="The Broad Institute Genomics Platform"/>
            <consortium name="The Broad Institute Genome Sequencing Center for Infectious Disease"/>
            <person name="Wu L."/>
            <person name="Ma J."/>
        </authorList>
    </citation>
    <scope>NUCLEOTIDE SEQUENCE [LARGE SCALE GENOMIC DNA]</scope>
    <source>
        <strain evidence="9">KCTC 42899</strain>
    </source>
</reference>
<evidence type="ECO:0000256" key="4">
    <source>
        <dbReference type="ARBA" id="ARBA00022777"/>
    </source>
</evidence>
<dbReference type="RefSeq" id="WP_377742859.1">
    <property type="nucleotide sequence ID" value="NZ_JBHRXJ010000002.1"/>
</dbReference>
<dbReference type="Proteomes" id="UP001595721">
    <property type="component" value="Unassembled WGS sequence"/>
</dbReference>
<dbReference type="InterPro" id="IPR002173">
    <property type="entry name" value="Carboh/pur_kinase_PfkB_CS"/>
</dbReference>
<proteinExistence type="inferred from homology"/>
<dbReference type="PANTHER" id="PTHR46566">
    <property type="entry name" value="1-PHOSPHOFRUCTOKINASE-RELATED"/>
    <property type="match status" value="1"/>
</dbReference>
<evidence type="ECO:0000256" key="3">
    <source>
        <dbReference type="ARBA" id="ARBA00022741"/>
    </source>
</evidence>
<keyword evidence="5" id="KW-0067">ATP-binding</keyword>
<keyword evidence="2 6" id="KW-0808">Transferase</keyword>
<keyword evidence="3" id="KW-0547">Nucleotide-binding</keyword>
<evidence type="ECO:0000256" key="5">
    <source>
        <dbReference type="ARBA" id="ARBA00022840"/>
    </source>
</evidence>
<evidence type="ECO:0000259" key="7">
    <source>
        <dbReference type="Pfam" id="PF00294"/>
    </source>
</evidence>
<dbReference type="Pfam" id="PF00294">
    <property type="entry name" value="PfkB"/>
    <property type="match status" value="1"/>
</dbReference>
<evidence type="ECO:0000256" key="1">
    <source>
        <dbReference type="ARBA" id="ARBA00010688"/>
    </source>
</evidence>
<dbReference type="InterPro" id="IPR029056">
    <property type="entry name" value="Ribokinase-like"/>
</dbReference>
<organism evidence="8 9">
    <name type="scientific">Paracoccus mangrovi</name>
    <dbReference type="NCBI Taxonomy" id="1715645"/>
    <lineage>
        <taxon>Bacteria</taxon>
        <taxon>Pseudomonadati</taxon>
        <taxon>Pseudomonadota</taxon>
        <taxon>Alphaproteobacteria</taxon>
        <taxon>Rhodobacterales</taxon>
        <taxon>Paracoccaceae</taxon>
        <taxon>Paracoccus</taxon>
    </lineage>
</organism>
<accession>A0ABV7R2Q8</accession>
<dbReference type="SUPFAM" id="SSF53613">
    <property type="entry name" value="Ribokinase-like"/>
    <property type="match status" value="1"/>
</dbReference>
<keyword evidence="9" id="KW-1185">Reference proteome</keyword>
<dbReference type="PANTHER" id="PTHR46566:SF2">
    <property type="entry name" value="ATP-DEPENDENT 6-PHOSPHOFRUCTOKINASE ISOZYME 2"/>
    <property type="match status" value="1"/>
</dbReference>
<dbReference type="PROSITE" id="PS00583">
    <property type="entry name" value="PFKB_KINASES_1"/>
    <property type="match status" value="1"/>
</dbReference>
<dbReference type="CDD" id="cd01164">
    <property type="entry name" value="FruK_PfkB_like"/>
    <property type="match status" value="1"/>
</dbReference>
<dbReference type="NCBIfam" id="TIGR03168">
    <property type="entry name" value="1-PFK"/>
    <property type="match status" value="1"/>
</dbReference>
<protein>
    <recommendedName>
        <fullName evidence="6">Phosphofructokinase</fullName>
    </recommendedName>
</protein>